<keyword evidence="2 3" id="KW-1133">Transmembrane helix</keyword>
<gene>
    <name evidence="5" type="ORF">FKR81_11525</name>
</gene>
<organism evidence="5 6">
    <name type="scientific">Lentzea tibetensis</name>
    <dbReference type="NCBI Taxonomy" id="2591470"/>
    <lineage>
        <taxon>Bacteria</taxon>
        <taxon>Bacillati</taxon>
        <taxon>Actinomycetota</taxon>
        <taxon>Actinomycetes</taxon>
        <taxon>Pseudonocardiales</taxon>
        <taxon>Pseudonocardiaceae</taxon>
        <taxon>Lentzea</taxon>
    </lineage>
</organism>
<dbReference type="InterPro" id="IPR003660">
    <property type="entry name" value="HAMP_dom"/>
</dbReference>
<sequence length="731" mass="76721">MMPRTHWAKRVTRARFRAIRTRIGLTWGGPGKMASRRRPDRPRLVEQIPESGFPSGVKTPSAVLLVMLLALAGLCAFLVRTNDNGAVPGAFVQSQERLVDGLSRSVAATAAQGVNDLRTAAAAKTVNTEALLGSHPQWRGVALLDGATTVSAHGEPVPADAVSAKTDASVTPVPGPELRMVVAVKLPDDSGRVLVATMAAGVPFAPLDAGLRQGLVLLDREGHVVGTRGTAPTKETASEKLLGDAARADQVGSAVVENGDKHATVVAHAPVTSESLNGALGLSVAAVSEVPLTTPVSRWPGLLPAAALALIALIGFALIRKVLVGPVLRLREDALAIAGGDLDHRVRTTRCAEANRIALAVRQCQSALRRKHSRKSPRARRYSAALAVVIAATGVLAWSAAVAVTSGRGAVLVPNTVVAGSHSLLGGTAEAVRRSINDGLADVRAFAKLNGAQDTESMRAAVEQLAGQSRYRNVSVVDQAGAPLVSSGRDPLRAKETKPSGEGIRLQDATSPVPVLFAHAPLGDGTRLVVAEYDVEHLSNLLRRAPGEVRLVDAELRTIASTHGFSAFEPLRAEALRTSAIDALAGAPTTHVRDVSGSRSVIAARGLDNDLHWAVVSEQPASELDLAGNVEQRGALLVALLGAILALTLFGWHHLVLVRPLRRLADTADRLREGDTGETIFPQRQDQVGTIACCLEICRQALVDGVGRLGVVRRPRGAATDVTELMKPVRV</sequence>
<dbReference type="CDD" id="cd06225">
    <property type="entry name" value="HAMP"/>
    <property type="match status" value="1"/>
</dbReference>
<evidence type="ECO:0000256" key="1">
    <source>
        <dbReference type="ARBA" id="ARBA00022692"/>
    </source>
</evidence>
<evidence type="ECO:0000256" key="3">
    <source>
        <dbReference type="SAM" id="Phobius"/>
    </source>
</evidence>
<name>A0A563EX02_9PSEU</name>
<reference evidence="5 6" key="1">
    <citation type="submission" date="2019-07" db="EMBL/GenBank/DDBJ databases">
        <title>Lentzea xizangensis sp. nov., isolated from Qinghai-Tibetan Plateau Soils.</title>
        <authorList>
            <person name="Huang J."/>
        </authorList>
    </citation>
    <scope>NUCLEOTIDE SEQUENCE [LARGE SCALE GENOMIC DNA]</scope>
    <source>
        <strain evidence="5 6">FXJ1.1311</strain>
    </source>
</reference>
<dbReference type="SUPFAM" id="SSF158472">
    <property type="entry name" value="HAMP domain-like"/>
    <property type="match status" value="1"/>
</dbReference>
<keyword evidence="3" id="KW-0472">Membrane</keyword>
<dbReference type="PROSITE" id="PS50885">
    <property type="entry name" value="HAMP"/>
    <property type="match status" value="2"/>
</dbReference>
<feature type="transmembrane region" description="Helical" evidence="3">
    <location>
        <begin position="634"/>
        <end position="655"/>
    </location>
</feature>
<feature type="domain" description="HAMP" evidence="4">
    <location>
        <begin position="655"/>
        <end position="707"/>
    </location>
</feature>
<evidence type="ECO:0000313" key="6">
    <source>
        <dbReference type="Proteomes" id="UP000316639"/>
    </source>
</evidence>
<dbReference type="Pfam" id="PF00672">
    <property type="entry name" value="HAMP"/>
    <property type="match status" value="2"/>
</dbReference>
<dbReference type="Gene3D" id="6.10.340.10">
    <property type="match status" value="2"/>
</dbReference>
<dbReference type="GO" id="GO:0016020">
    <property type="term" value="C:membrane"/>
    <property type="evidence" value="ECO:0007669"/>
    <property type="project" value="InterPro"/>
</dbReference>
<dbReference type="OrthoDB" id="3647180at2"/>
<dbReference type="AlphaFoldDB" id="A0A563EX02"/>
<feature type="domain" description="HAMP" evidence="4">
    <location>
        <begin position="321"/>
        <end position="373"/>
    </location>
</feature>
<comment type="caution">
    <text evidence="5">The sequence shown here is derived from an EMBL/GenBank/DDBJ whole genome shotgun (WGS) entry which is preliminary data.</text>
</comment>
<feature type="transmembrane region" description="Helical" evidence="3">
    <location>
        <begin position="382"/>
        <end position="404"/>
    </location>
</feature>
<proteinExistence type="predicted"/>
<protein>
    <submittedName>
        <fullName evidence="5">HAMP domain-containing protein</fullName>
    </submittedName>
</protein>
<evidence type="ECO:0000256" key="2">
    <source>
        <dbReference type="ARBA" id="ARBA00022989"/>
    </source>
</evidence>
<evidence type="ECO:0000259" key="4">
    <source>
        <dbReference type="PROSITE" id="PS50885"/>
    </source>
</evidence>
<dbReference type="SMART" id="SM00304">
    <property type="entry name" value="HAMP"/>
    <property type="match status" value="2"/>
</dbReference>
<dbReference type="EMBL" id="VOBR01000006">
    <property type="protein sequence ID" value="TWP52199.1"/>
    <property type="molecule type" value="Genomic_DNA"/>
</dbReference>
<keyword evidence="1 3" id="KW-0812">Transmembrane</keyword>
<evidence type="ECO:0000313" key="5">
    <source>
        <dbReference type="EMBL" id="TWP52199.1"/>
    </source>
</evidence>
<accession>A0A563EX02</accession>
<feature type="transmembrane region" description="Helical" evidence="3">
    <location>
        <begin position="299"/>
        <end position="319"/>
    </location>
</feature>
<keyword evidence="6" id="KW-1185">Reference proteome</keyword>
<dbReference type="Proteomes" id="UP000316639">
    <property type="component" value="Unassembled WGS sequence"/>
</dbReference>
<dbReference type="GO" id="GO:0007165">
    <property type="term" value="P:signal transduction"/>
    <property type="evidence" value="ECO:0007669"/>
    <property type="project" value="InterPro"/>
</dbReference>